<accession>A0A382A3B1</accession>
<evidence type="ECO:0000313" key="5">
    <source>
        <dbReference type="EMBL" id="SVA96035.1"/>
    </source>
</evidence>
<protein>
    <recommendedName>
        <fullName evidence="6">6-carboxy-5,6,7,8-tetrahydropterin synthase</fullName>
    </recommendedName>
</protein>
<evidence type="ECO:0000256" key="2">
    <source>
        <dbReference type="ARBA" id="ARBA00022723"/>
    </source>
</evidence>
<dbReference type="GO" id="GO:0016829">
    <property type="term" value="F:lyase activity"/>
    <property type="evidence" value="ECO:0007669"/>
    <property type="project" value="UniProtKB-KW"/>
</dbReference>
<dbReference type="SUPFAM" id="SSF55620">
    <property type="entry name" value="Tetrahydrobiopterin biosynthesis enzymes-like"/>
    <property type="match status" value="1"/>
</dbReference>
<keyword evidence="3" id="KW-0862">Zinc</keyword>
<evidence type="ECO:0000256" key="1">
    <source>
        <dbReference type="ARBA" id="ARBA00001947"/>
    </source>
</evidence>
<dbReference type="InterPro" id="IPR038418">
    <property type="entry name" value="6-PTP_synth/QueD_sf"/>
</dbReference>
<organism evidence="5">
    <name type="scientific">marine metagenome</name>
    <dbReference type="NCBI Taxonomy" id="408172"/>
    <lineage>
        <taxon>unclassified sequences</taxon>
        <taxon>metagenomes</taxon>
        <taxon>ecological metagenomes</taxon>
    </lineage>
</organism>
<evidence type="ECO:0000256" key="3">
    <source>
        <dbReference type="ARBA" id="ARBA00022833"/>
    </source>
</evidence>
<keyword evidence="4" id="KW-0456">Lyase</keyword>
<gene>
    <name evidence="5" type="ORF">METZ01_LOCUS148889</name>
</gene>
<evidence type="ECO:0000256" key="4">
    <source>
        <dbReference type="ARBA" id="ARBA00023239"/>
    </source>
</evidence>
<dbReference type="PIRSF" id="PIRSF006113">
    <property type="entry name" value="PTP_synth"/>
    <property type="match status" value="1"/>
</dbReference>
<dbReference type="GO" id="GO:0046872">
    <property type="term" value="F:metal ion binding"/>
    <property type="evidence" value="ECO:0007669"/>
    <property type="project" value="UniProtKB-KW"/>
</dbReference>
<dbReference type="PANTHER" id="PTHR12589:SF7">
    <property type="entry name" value="6-PYRUVOYL TETRAHYDROBIOPTERIN SYNTHASE"/>
    <property type="match status" value="1"/>
</dbReference>
<comment type="cofactor">
    <cofactor evidence="1">
        <name>Zn(2+)</name>
        <dbReference type="ChEBI" id="CHEBI:29105"/>
    </cofactor>
</comment>
<reference evidence="5" key="1">
    <citation type="submission" date="2018-05" db="EMBL/GenBank/DDBJ databases">
        <authorList>
            <person name="Lanie J.A."/>
            <person name="Ng W.-L."/>
            <person name="Kazmierczak K.M."/>
            <person name="Andrzejewski T.M."/>
            <person name="Davidsen T.M."/>
            <person name="Wayne K.J."/>
            <person name="Tettelin H."/>
            <person name="Glass J.I."/>
            <person name="Rusch D."/>
            <person name="Podicherti R."/>
            <person name="Tsui H.-C.T."/>
            <person name="Winkler M.E."/>
        </authorList>
    </citation>
    <scope>NUCLEOTIDE SEQUENCE</scope>
</reference>
<dbReference type="Pfam" id="PF01242">
    <property type="entry name" value="PTPS"/>
    <property type="match status" value="1"/>
</dbReference>
<dbReference type="PANTHER" id="PTHR12589">
    <property type="entry name" value="PYRUVOYL TETRAHYDROBIOPTERIN SYNTHASE"/>
    <property type="match status" value="1"/>
</dbReference>
<dbReference type="InterPro" id="IPR007115">
    <property type="entry name" value="6-PTP_synth/QueD"/>
</dbReference>
<dbReference type="Gene3D" id="3.30.479.10">
    <property type="entry name" value="6-pyruvoyl tetrahydropterin synthase/QueD"/>
    <property type="match status" value="1"/>
</dbReference>
<sequence>MKNYVNLHRILGLETSIKMKIGKVIQWDMGHRVLNHRSVCKGLHGHRYKAEICVEGDLVEKKDASEEGMVIDFADIKKTAQKFIQEELDHAFMVWEKDIELLEFFKNSKGHKPVIVPFTPTAENVAAYIFNELKDKFTDVFKTGLHLQSVKLWETPSSYALYESE</sequence>
<dbReference type="EMBL" id="UINC01023750">
    <property type="protein sequence ID" value="SVA96035.1"/>
    <property type="molecule type" value="Genomic_DNA"/>
</dbReference>
<name>A0A382A3B1_9ZZZZ</name>
<evidence type="ECO:0008006" key="6">
    <source>
        <dbReference type="Google" id="ProtNLM"/>
    </source>
</evidence>
<keyword evidence="2" id="KW-0479">Metal-binding</keyword>
<proteinExistence type="predicted"/>
<dbReference type="AlphaFoldDB" id="A0A382A3B1"/>